<dbReference type="InterPro" id="IPR014710">
    <property type="entry name" value="RmlC-like_jellyroll"/>
</dbReference>
<proteinExistence type="predicted"/>
<dbReference type="EMBL" id="JABZFV010000131">
    <property type="protein sequence ID" value="MBF0935111.1"/>
    <property type="molecule type" value="Genomic_DNA"/>
</dbReference>
<sequence>MKVYHGRTDIERFEHLVETPSQTVTHLALPAGQAIGQHHVPYTVVVVPVKGRILFSDEKETAEIYPGVIIRMAPHEVHSLEAVEDSELMVIKSHLAPEA</sequence>
<evidence type="ECO:0000313" key="2">
    <source>
        <dbReference type="Proteomes" id="UP000757900"/>
    </source>
</evidence>
<dbReference type="Gene3D" id="2.60.120.10">
    <property type="entry name" value="Jelly Rolls"/>
    <property type="match status" value="1"/>
</dbReference>
<dbReference type="AlphaFoldDB" id="A0A929MPF6"/>
<name>A0A929MPF6_ABIDE</name>
<accession>A0A929MPF6</accession>
<gene>
    <name evidence="1" type="ORF">HXK00_05640</name>
</gene>
<reference evidence="1" key="1">
    <citation type="submission" date="2020-04" db="EMBL/GenBank/DDBJ databases">
        <title>Deep metagenomics examines the oral microbiome during advanced dental caries in children, revealing novel taxa and co-occurrences with host molecules.</title>
        <authorList>
            <person name="Baker J.L."/>
            <person name="Morton J.T."/>
            <person name="Dinis M."/>
            <person name="Alvarez R."/>
            <person name="Tran N.C."/>
            <person name="Knight R."/>
            <person name="Edlund A."/>
        </authorList>
    </citation>
    <scope>NUCLEOTIDE SEQUENCE</scope>
    <source>
        <strain evidence="1">JCVI_23_bin.16</strain>
    </source>
</reference>
<evidence type="ECO:0000313" key="1">
    <source>
        <dbReference type="EMBL" id="MBF0935111.1"/>
    </source>
</evidence>
<comment type="caution">
    <text evidence="1">The sequence shown here is derived from an EMBL/GenBank/DDBJ whole genome shotgun (WGS) entry which is preliminary data.</text>
</comment>
<dbReference type="SUPFAM" id="SSF51182">
    <property type="entry name" value="RmlC-like cupins"/>
    <property type="match status" value="1"/>
</dbReference>
<organism evidence="1 2">
    <name type="scientific">Abiotrophia defectiva</name>
    <name type="common">Streptococcus defectivus</name>
    <dbReference type="NCBI Taxonomy" id="46125"/>
    <lineage>
        <taxon>Bacteria</taxon>
        <taxon>Bacillati</taxon>
        <taxon>Bacillota</taxon>
        <taxon>Bacilli</taxon>
        <taxon>Lactobacillales</taxon>
        <taxon>Aerococcaceae</taxon>
        <taxon>Abiotrophia</taxon>
    </lineage>
</organism>
<protein>
    <submittedName>
        <fullName evidence="1">Cupin</fullName>
    </submittedName>
</protein>
<dbReference type="InterPro" id="IPR011051">
    <property type="entry name" value="RmlC_Cupin_sf"/>
</dbReference>
<dbReference type="Proteomes" id="UP000757900">
    <property type="component" value="Unassembled WGS sequence"/>
</dbReference>